<feature type="region of interest" description="Disordered" evidence="7">
    <location>
        <begin position="57"/>
        <end position="79"/>
    </location>
</feature>
<reference evidence="8" key="3">
    <citation type="submission" date="2025-09" db="UniProtKB">
        <authorList>
            <consortium name="Ensembl"/>
        </authorList>
    </citation>
    <scope>IDENTIFICATION</scope>
</reference>
<feature type="transmembrane region" description="Helical" evidence="5">
    <location>
        <begin position="259"/>
        <end position="283"/>
    </location>
</feature>
<protein>
    <recommendedName>
        <fullName evidence="5">Secretory carrier-associated membrane protein</fullName>
        <shortName evidence="5">Secretory carrier membrane protein</shortName>
    </recommendedName>
</protein>
<evidence type="ECO:0000256" key="3">
    <source>
        <dbReference type="ARBA" id="ARBA00022989"/>
    </source>
</evidence>
<comment type="subcellular location">
    <subcellularLocation>
        <location evidence="1 5">Membrane</location>
        <topology evidence="1 5">Multi-pass membrane protein</topology>
    </subcellularLocation>
</comment>
<feature type="transmembrane region" description="Helical" evidence="5">
    <location>
        <begin position="154"/>
        <end position="176"/>
    </location>
</feature>
<evidence type="ECO:0000256" key="1">
    <source>
        <dbReference type="ARBA" id="ARBA00004141"/>
    </source>
</evidence>
<evidence type="ECO:0000313" key="8">
    <source>
        <dbReference type="Ensembl" id="ENSDCDP00010035298.1"/>
    </source>
</evidence>
<dbReference type="Proteomes" id="UP000694580">
    <property type="component" value="Chromosome 16"/>
</dbReference>
<keyword evidence="3 5" id="KW-1133">Transmembrane helix</keyword>
<reference evidence="8 9" key="1">
    <citation type="submission" date="2020-06" db="EMBL/GenBank/DDBJ databases">
        <authorList>
            <consortium name="Wellcome Sanger Institute Data Sharing"/>
        </authorList>
    </citation>
    <scope>NUCLEOTIDE SEQUENCE [LARGE SCALE GENOMIC DNA]</scope>
</reference>
<organism evidence="8 9">
    <name type="scientific">Denticeps clupeoides</name>
    <name type="common">denticle herring</name>
    <dbReference type="NCBI Taxonomy" id="299321"/>
    <lineage>
        <taxon>Eukaryota</taxon>
        <taxon>Metazoa</taxon>
        <taxon>Chordata</taxon>
        <taxon>Craniata</taxon>
        <taxon>Vertebrata</taxon>
        <taxon>Euteleostomi</taxon>
        <taxon>Actinopterygii</taxon>
        <taxon>Neopterygii</taxon>
        <taxon>Teleostei</taxon>
        <taxon>Clupei</taxon>
        <taxon>Clupeiformes</taxon>
        <taxon>Denticipitoidei</taxon>
        <taxon>Denticipitidae</taxon>
        <taxon>Denticeps</taxon>
    </lineage>
</organism>
<dbReference type="GO" id="GO:0032588">
    <property type="term" value="C:trans-Golgi network membrane"/>
    <property type="evidence" value="ECO:0007669"/>
    <property type="project" value="TreeGrafter"/>
</dbReference>
<gene>
    <name evidence="8" type="primary">scamp2l</name>
</gene>
<feature type="coiled-coil region" evidence="6">
    <location>
        <begin position="80"/>
        <end position="111"/>
    </location>
</feature>
<dbReference type="GO" id="GO:0015031">
    <property type="term" value="P:protein transport"/>
    <property type="evidence" value="ECO:0007669"/>
    <property type="project" value="InterPro"/>
</dbReference>
<dbReference type="GO" id="GO:0055038">
    <property type="term" value="C:recycling endosome membrane"/>
    <property type="evidence" value="ECO:0007669"/>
    <property type="project" value="TreeGrafter"/>
</dbReference>
<evidence type="ECO:0000256" key="6">
    <source>
        <dbReference type="SAM" id="Coils"/>
    </source>
</evidence>
<reference evidence="8" key="2">
    <citation type="submission" date="2025-08" db="UniProtKB">
        <authorList>
            <consortium name="Ensembl"/>
        </authorList>
    </citation>
    <scope>IDENTIFICATION</scope>
</reference>
<comment type="similarity">
    <text evidence="5">Belongs to the SCAMP family.</text>
</comment>
<evidence type="ECO:0000313" key="9">
    <source>
        <dbReference type="Proteomes" id="UP000694580"/>
    </source>
</evidence>
<feature type="transmembrane region" description="Helical" evidence="5">
    <location>
        <begin position="188"/>
        <end position="207"/>
    </location>
</feature>
<feature type="transmembrane region" description="Helical" evidence="5">
    <location>
        <begin position="219"/>
        <end position="239"/>
    </location>
</feature>
<evidence type="ECO:0000256" key="5">
    <source>
        <dbReference type="RuleBase" id="RU363122"/>
    </source>
</evidence>
<feature type="region of interest" description="Disordered" evidence="7">
    <location>
        <begin position="1"/>
        <end position="22"/>
    </location>
</feature>
<evidence type="ECO:0000256" key="4">
    <source>
        <dbReference type="ARBA" id="ARBA00023136"/>
    </source>
</evidence>
<feature type="compositionally biased region" description="Polar residues" evidence="7">
    <location>
        <begin position="60"/>
        <end position="75"/>
    </location>
</feature>
<proteinExistence type="inferred from homology"/>
<keyword evidence="4 5" id="KW-0472">Membrane</keyword>
<dbReference type="GeneTree" id="ENSGT00940000156476"/>
<dbReference type="Pfam" id="PF04144">
    <property type="entry name" value="SCAMP"/>
    <property type="match status" value="1"/>
</dbReference>
<evidence type="ECO:0000256" key="2">
    <source>
        <dbReference type="ARBA" id="ARBA00022692"/>
    </source>
</evidence>
<dbReference type="PANTHER" id="PTHR10687">
    <property type="entry name" value="SECRETORY CARRIER-ASSOCIATED MEMBRANE PROTEIN SCAMP"/>
    <property type="match status" value="1"/>
</dbReference>
<dbReference type="AlphaFoldDB" id="A0AAY4CQA0"/>
<dbReference type="Ensembl" id="ENSDCDT00010044051.1">
    <property type="protein sequence ID" value="ENSDCDP00010035298.1"/>
    <property type="gene ID" value="ENSDCDG00010022770.1"/>
</dbReference>
<name>A0AAY4CQA0_9TELE</name>
<accession>A0AAY4CQA0</accession>
<keyword evidence="6" id="KW-0175">Coiled coil</keyword>
<sequence>MSGLEHNPFVEADDVNPFQDPSVTQATSTVMEGMAEYNPFSAGVVSEKNPVLGRTVPLSDASSQPAVLHTSTEPSPQARAAAAQAELLKQQAELERKAAELERKERELQDRGAPMGKENNWPPLPKFLPIKPCFYQDFGEEIPLEYQRVCKMMYYLWMYHCATLFLNMLACLAYFLTSTTAGVDFGLSILWFILFSPVAFICWYRPVYKAFRSDSSFSFFFFFFIFSFQLAVYIIQTVGIPRWGNSGWITALAALNSSIAVGVFMMVSACFFTVLVVLSIILLKMVHGKYRRTGASFQKAQEEFSHGVLTNRTFQDAAATAASSATQSAFQRT</sequence>
<keyword evidence="2 5" id="KW-0812">Transmembrane</keyword>
<dbReference type="PANTHER" id="PTHR10687:SF7">
    <property type="entry name" value="SECRETORY CARRIER-ASSOCIATED MEMBRANE PROTEIN 2"/>
    <property type="match status" value="1"/>
</dbReference>
<evidence type="ECO:0000256" key="7">
    <source>
        <dbReference type="SAM" id="MobiDB-lite"/>
    </source>
</evidence>
<keyword evidence="9" id="KW-1185">Reference proteome</keyword>
<dbReference type="InterPro" id="IPR007273">
    <property type="entry name" value="SCAMP"/>
</dbReference>
<keyword evidence="5" id="KW-0813">Transport</keyword>